<accession>A0AAW2EPT8</accession>
<feature type="compositionally biased region" description="Basic and acidic residues" evidence="1">
    <location>
        <begin position="27"/>
        <end position="67"/>
    </location>
</feature>
<evidence type="ECO:0000313" key="2">
    <source>
        <dbReference type="EMBL" id="KAL0105318.1"/>
    </source>
</evidence>
<sequence length="78" mass="8755">MGMTSMREGKTQSAKMPRGFRRAARRVKGEGRRPGRDEGPRRGVEKGTARRLALETGEKKSEACASDRWRRNTVSCGF</sequence>
<protein>
    <submittedName>
        <fullName evidence="2">Uncharacterized protein</fullName>
    </submittedName>
</protein>
<keyword evidence="3" id="KW-1185">Reference proteome</keyword>
<dbReference type="AlphaFoldDB" id="A0AAW2EPT8"/>
<reference evidence="2 3" key="1">
    <citation type="submission" date="2023-03" db="EMBL/GenBank/DDBJ databases">
        <title>High recombination rates correlate with genetic variation in Cardiocondyla obscurior ants.</title>
        <authorList>
            <person name="Errbii M."/>
        </authorList>
    </citation>
    <scope>NUCLEOTIDE SEQUENCE [LARGE SCALE GENOMIC DNA]</scope>
    <source>
        <strain evidence="2">Alpha-2009</strain>
        <tissue evidence="2">Whole body</tissue>
    </source>
</reference>
<evidence type="ECO:0000313" key="3">
    <source>
        <dbReference type="Proteomes" id="UP001430953"/>
    </source>
</evidence>
<feature type="region of interest" description="Disordered" evidence="1">
    <location>
        <begin position="1"/>
        <end position="67"/>
    </location>
</feature>
<comment type="caution">
    <text evidence="2">The sequence shown here is derived from an EMBL/GenBank/DDBJ whole genome shotgun (WGS) entry which is preliminary data.</text>
</comment>
<evidence type="ECO:0000256" key="1">
    <source>
        <dbReference type="SAM" id="MobiDB-lite"/>
    </source>
</evidence>
<organism evidence="2 3">
    <name type="scientific">Cardiocondyla obscurior</name>
    <dbReference type="NCBI Taxonomy" id="286306"/>
    <lineage>
        <taxon>Eukaryota</taxon>
        <taxon>Metazoa</taxon>
        <taxon>Ecdysozoa</taxon>
        <taxon>Arthropoda</taxon>
        <taxon>Hexapoda</taxon>
        <taxon>Insecta</taxon>
        <taxon>Pterygota</taxon>
        <taxon>Neoptera</taxon>
        <taxon>Endopterygota</taxon>
        <taxon>Hymenoptera</taxon>
        <taxon>Apocrita</taxon>
        <taxon>Aculeata</taxon>
        <taxon>Formicoidea</taxon>
        <taxon>Formicidae</taxon>
        <taxon>Myrmicinae</taxon>
        <taxon>Cardiocondyla</taxon>
    </lineage>
</organism>
<gene>
    <name evidence="2" type="ORF">PUN28_016758</name>
</gene>
<proteinExistence type="predicted"/>
<dbReference type="EMBL" id="JADYXP020000019">
    <property type="protein sequence ID" value="KAL0105318.1"/>
    <property type="molecule type" value="Genomic_DNA"/>
</dbReference>
<dbReference type="Proteomes" id="UP001430953">
    <property type="component" value="Unassembled WGS sequence"/>
</dbReference>
<name>A0AAW2EPT8_9HYME</name>